<dbReference type="Proteomes" id="UP000269721">
    <property type="component" value="Unassembled WGS sequence"/>
</dbReference>
<dbReference type="EMBL" id="ML000384">
    <property type="protein sequence ID" value="RKO84191.1"/>
    <property type="molecule type" value="Genomic_DNA"/>
</dbReference>
<keyword evidence="6" id="KW-1185">Reference proteome</keyword>
<feature type="domain" description="Carrier" evidence="4">
    <location>
        <begin position="135"/>
        <end position="211"/>
    </location>
</feature>
<dbReference type="Gene3D" id="3.90.25.70">
    <property type="match status" value="1"/>
</dbReference>
<proteinExistence type="predicted"/>
<organism evidence="5 6">
    <name type="scientific">Blyttiomyces helicus</name>
    <dbReference type="NCBI Taxonomy" id="388810"/>
    <lineage>
        <taxon>Eukaryota</taxon>
        <taxon>Fungi</taxon>
        <taxon>Fungi incertae sedis</taxon>
        <taxon>Chytridiomycota</taxon>
        <taxon>Chytridiomycota incertae sedis</taxon>
        <taxon>Chytridiomycetes</taxon>
        <taxon>Chytridiomycetes incertae sedis</taxon>
        <taxon>Blyttiomyces</taxon>
    </lineage>
</organism>
<keyword evidence="1" id="KW-0596">Phosphopantetheine</keyword>
<evidence type="ECO:0000259" key="4">
    <source>
        <dbReference type="PROSITE" id="PS50075"/>
    </source>
</evidence>
<keyword evidence="3" id="KW-0808">Transferase</keyword>
<dbReference type="Pfam" id="PF18314">
    <property type="entry name" value="FAS_I_H"/>
    <property type="match status" value="1"/>
</dbReference>
<evidence type="ECO:0000313" key="5">
    <source>
        <dbReference type="EMBL" id="RKO84191.1"/>
    </source>
</evidence>
<dbReference type="GO" id="GO:0008897">
    <property type="term" value="F:holo-[acyl-carrier-protein] synthase activity"/>
    <property type="evidence" value="ECO:0007669"/>
    <property type="project" value="InterPro"/>
</dbReference>
<gene>
    <name evidence="5" type="ORF">BDK51DRAFT_8274</name>
</gene>
<feature type="non-terminal residue" evidence="5">
    <location>
        <position position="397"/>
    </location>
</feature>
<protein>
    <recommendedName>
        <fullName evidence="4">Carrier domain-containing protein</fullName>
    </recommendedName>
</protein>
<name>A0A4P9VWU9_9FUNG</name>
<dbReference type="SUPFAM" id="SSF52151">
    <property type="entry name" value="FabD/lysophospholipase-like"/>
    <property type="match status" value="1"/>
</dbReference>
<evidence type="ECO:0000256" key="3">
    <source>
        <dbReference type="ARBA" id="ARBA00022679"/>
    </source>
</evidence>
<dbReference type="InterPro" id="IPR041550">
    <property type="entry name" value="FASI_helical"/>
</dbReference>
<feature type="non-terminal residue" evidence="5">
    <location>
        <position position="1"/>
    </location>
</feature>
<dbReference type="InterPro" id="IPR040899">
    <property type="entry name" value="Fas_alpha_ACP"/>
</dbReference>
<dbReference type="InterPro" id="IPR009081">
    <property type="entry name" value="PP-bd_ACP"/>
</dbReference>
<dbReference type="PROSITE" id="PS50075">
    <property type="entry name" value="CARRIER"/>
    <property type="match status" value="1"/>
</dbReference>
<accession>A0A4P9VWU9</accession>
<sequence length="397" mass="41944">PAGQQQLGHTLLIELLAHQFASPVRWIETQDQLFKNFHCERLIEIGPGPILCGMAQRTLKIKYEAYDDALTHRRTQLCTSKDRKEIFYAIEDAPVEEATVSAEPAAVAAPAPSAAPVAAAAAPAQAAGPVVDVPISAQEILLVLIAQKLKKPLSEIPLTKSIKDLVSGKSTLQNEIIGDLAAEFGNVLDDKAEELPLSDVAAALAGSHAGALGKTSTTLVNKLVASKMPGGFGLGALKAHLASTHGLGPNRASGALLHGLVSEPAARLSSETEAKTWIDTVARSYAEKAGISLGSVTSAAGPASGSVIAINSEDFDRFKLGTELLIRQQLELFAKYLDLDLLAGAQAAASDKANAEALQGELDTWTAEHGDVYAEGIKPLFSKLKARNFDSHWNWAR</sequence>
<dbReference type="OrthoDB" id="4251012at2759"/>
<reference evidence="6" key="1">
    <citation type="journal article" date="2018" name="Nat. Microbiol.">
        <title>Leveraging single-cell genomics to expand the fungal tree of life.</title>
        <authorList>
            <person name="Ahrendt S.R."/>
            <person name="Quandt C.A."/>
            <person name="Ciobanu D."/>
            <person name="Clum A."/>
            <person name="Salamov A."/>
            <person name="Andreopoulos B."/>
            <person name="Cheng J.F."/>
            <person name="Woyke T."/>
            <person name="Pelin A."/>
            <person name="Henrissat B."/>
            <person name="Reynolds N.K."/>
            <person name="Benny G.L."/>
            <person name="Smith M.E."/>
            <person name="James T.Y."/>
            <person name="Grigoriev I.V."/>
        </authorList>
    </citation>
    <scope>NUCLEOTIDE SEQUENCE [LARGE SCALE GENOMIC DNA]</scope>
</reference>
<dbReference type="AlphaFoldDB" id="A0A4P9VWU9"/>
<dbReference type="FunFam" id="3.90.25.70:FF:000001">
    <property type="entry name" value="Fatty acid synthase subunit alpha"/>
    <property type="match status" value="1"/>
</dbReference>
<evidence type="ECO:0000313" key="6">
    <source>
        <dbReference type="Proteomes" id="UP000269721"/>
    </source>
</evidence>
<dbReference type="Gene3D" id="3.40.50.720">
    <property type="entry name" value="NAD(P)-binding Rossmann-like Domain"/>
    <property type="match status" value="1"/>
</dbReference>
<keyword evidence="2" id="KW-0597">Phosphoprotein</keyword>
<dbReference type="Gene3D" id="6.10.250.1930">
    <property type="match status" value="1"/>
</dbReference>
<dbReference type="PANTHER" id="PTHR10982">
    <property type="entry name" value="MALONYL COA-ACYL CARRIER PROTEIN TRANSACYLASE"/>
    <property type="match status" value="1"/>
</dbReference>
<dbReference type="PANTHER" id="PTHR10982:SF21">
    <property type="entry name" value="FATTY ACID SYNTHASE SUBUNIT BETA"/>
    <property type="match status" value="1"/>
</dbReference>
<dbReference type="Pfam" id="PF18325">
    <property type="entry name" value="Fas_alpha_ACP"/>
    <property type="match status" value="1"/>
</dbReference>
<evidence type="ECO:0000256" key="2">
    <source>
        <dbReference type="ARBA" id="ARBA00022553"/>
    </source>
</evidence>
<dbReference type="InterPro" id="IPR050830">
    <property type="entry name" value="Fungal_FAS"/>
</dbReference>
<dbReference type="InterPro" id="IPR016035">
    <property type="entry name" value="Acyl_Trfase/lysoPLipase"/>
</dbReference>
<evidence type="ECO:0000256" key="1">
    <source>
        <dbReference type="ARBA" id="ARBA00022450"/>
    </source>
</evidence>